<evidence type="ECO:0000313" key="2">
    <source>
        <dbReference type="EMBL" id="GFS15722.1"/>
    </source>
</evidence>
<comment type="caution">
    <text evidence="2">The sequence shown here is derived from an EMBL/GenBank/DDBJ whole genome shotgun (WGS) entry which is preliminary data.</text>
</comment>
<accession>A0AAV4IZ62</accession>
<protein>
    <submittedName>
        <fullName evidence="2">Craniofacial development protein 2-like</fullName>
    </submittedName>
</protein>
<sequence>MGDFNSKVGNEKIEGTVGPHGIGDINSRGERLVECVKRPLLQPYPYIKTALEILTMPLLDSPAARRVQAVMENSSVTDTHEALKGNIQAT</sequence>
<dbReference type="Proteomes" id="UP000762676">
    <property type="component" value="Unassembled WGS sequence"/>
</dbReference>
<gene>
    <name evidence="2" type="ORF">ElyMa_003194800</name>
</gene>
<evidence type="ECO:0000256" key="1">
    <source>
        <dbReference type="SAM" id="MobiDB-lite"/>
    </source>
</evidence>
<dbReference type="AlphaFoldDB" id="A0AAV4IZ62"/>
<dbReference type="EMBL" id="BMAT01006594">
    <property type="protein sequence ID" value="GFS15722.1"/>
    <property type="molecule type" value="Genomic_DNA"/>
</dbReference>
<feature type="region of interest" description="Disordered" evidence="1">
    <location>
        <begin position="1"/>
        <end position="24"/>
    </location>
</feature>
<keyword evidence="3" id="KW-1185">Reference proteome</keyword>
<evidence type="ECO:0000313" key="3">
    <source>
        <dbReference type="Proteomes" id="UP000762676"/>
    </source>
</evidence>
<name>A0AAV4IZ62_9GAST</name>
<reference evidence="2 3" key="1">
    <citation type="journal article" date="2021" name="Elife">
        <title>Chloroplast acquisition without the gene transfer in kleptoplastic sea slugs, Plakobranchus ocellatus.</title>
        <authorList>
            <person name="Maeda T."/>
            <person name="Takahashi S."/>
            <person name="Yoshida T."/>
            <person name="Shimamura S."/>
            <person name="Takaki Y."/>
            <person name="Nagai Y."/>
            <person name="Toyoda A."/>
            <person name="Suzuki Y."/>
            <person name="Arimoto A."/>
            <person name="Ishii H."/>
            <person name="Satoh N."/>
            <person name="Nishiyama T."/>
            <person name="Hasebe M."/>
            <person name="Maruyama T."/>
            <person name="Minagawa J."/>
            <person name="Obokata J."/>
            <person name="Shigenobu S."/>
        </authorList>
    </citation>
    <scope>NUCLEOTIDE SEQUENCE [LARGE SCALE GENOMIC DNA]</scope>
</reference>
<organism evidence="2 3">
    <name type="scientific">Elysia marginata</name>
    <dbReference type="NCBI Taxonomy" id="1093978"/>
    <lineage>
        <taxon>Eukaryota</taxon>
        <taxon>Metazoa</taxon>
        <taxon>Spiralia</taxon>
        <taxon>Lophotrochozoa</taxon>
        <taxon>Mollusca</taxon>
        <taxon>Gastropoda</taxon>
        <taxon>Heterobranchia</taxon>
        <taxon>Euthyneura</taxon>
        <taxon>Panpulmonata</taxon>
        <taxon>Sacoglossa</taxon>
        <taxon>Placobranchoidea</taxon>
        <taxon>Plakobranchidae</taxon>
        <taxon>Elysia</taxon>
    </lineage>
</organism>
<proteinExistence type="predicted"/>